<proteinExistence type="predicted"/>
<protein>
    <submittedName>
        <fullName evidence="1">YpmS family protein</fullName>
    </submittedName>
</protein>
<comment type="caution">
    <text evidence="1">The sequence shown here is derived from an EMBL/GenBank/DDBJ whole genome shotgun (WGS) entry which is preliminary data.</text>
</comment>
<dbReference type="Proteomes" id="UP000774130">
    <property type="component" value="Unassembled WGS sequence"/>
</dbReference>
<accession>A0ABS6TAV7</accession>
<sequence length="201" mass="22935">MKKPKNIWKWAFLILIGLILGSGIFLGTRIFSQRETNLPPASEVTVTKGTSVVTMNTNKKKLNTLMSYFLNNFQKDSDVKYQFYLEDEALLTGEFPILGTKVEFSLYFEPYVMTNGNVQLKATDLSIGTLNFPVQQVMSLVEKSYDFPEWVEVNPSEQTMTIKLNQFKLQNDMYVKADHIDLVGDDIQFSLYLPSDEGDGE</sequence>
<organism evidence="1 2">
    <name type="scientific">Enterococcus alishanensis</name>
    <dbReference type="NCBI Taxonomy" id="1303817"/>
    <lineage>
        <taxon>Bacteria</taxon>
        <taxon>Bacillati</taxon>
        <taxon>Bacillota</taxon>
        <taxon>Bacilli</taxon>
        <taxon>Lactobacillales</taxon>
        <taxon>Enterococcaceae</taxon>
        <taxon>Enterococcus</taxon>
    </lineage>
</organism>
<evidence type="ECO:0000313" key="2">
    <source>
        <dbReference type="Proteomes" id="UP000774130"/>
    </source>
</evidence>
<gene>
    <name evidence="1" type="ORF">KUA55_04980</name>
</gene>
<dbReference type="RefSeq" id="WP_218325079.1">
    <property type="nucleotide sequence ID" value="NZ_JAHUZB010000002.1"/>
</dbReference>
<reference evidence="1 2" key="1">
    <citation type="submission" date="2021-06" db="EMBL/GenBank/DDBJ databases">
        <title>Enterococcus alishanensis sp. nov., a novel lactic acid bacterium isolated from fresh coffee beans.</title>
        <authorList>
            <person name="Chen Y.-S."/>
        </authorList>
    </citation>
    <scope>NUCLEOTIDE SEQUENCE [LARGE SCALE GENOMIC DNA]</scope>
    <source>
        <strain evidence="1 2">ALS3</strain>
    </source>
</reference>
<dbReference type="EMBL" id="JAHUZB010000002">
    <property type="protein sequence ID" value="MBV7390025.1"/>
    <property type="molecule type" value="Genomic_DNA"/>
</dbReference>
<dbReference type="InterPro" id="IPR018672">
    <property type="entry name" value="DUF2140"/>
</dbReference>
<keyword evidence="2" id="KW-1185">Reference proteome</keyword>
<evidence type="ECO:0000313" key="1">
    <source>
        <dbReference type="EMBL" id="MBV7390025.1"/>
    </source>
</evidence>
<name>A0ABS6TAV7_9ENTE</name>
<dbReference type="Pfam" id="PF09911">
    <property type="entry name" value="DUF2140"/>
    <property type="match status" value="1"/>
</dbReference>